<evidence type="ECO:0008006" key="10">
    <source>
        <dbReference type="Google" id="ProtNLM"/>
    </source>
</evidence>
<dbReference type="Pfam" id="PF10337">
    <property type="entry name" value="ArAE_2_N"/>
    <property type="match status" value="1"/>
</dbReference>
<dbReference type="InterPro" id="IPR049453">
    <property type="entry name" value="Memb_transporter_dom"/>
</dbReference>
<comment type="subcellular location">
    <subcellularLocation>
        <location evidence="1">Membrane</location>
        <topology evidence="1">Multi-pass membrane protein</topology>
    </subcellularLocation>
</comment>
<comment type="caution">
    <text evidence="8">The sequence shown here is derived from an EMBL/GenBank/DDBJ whole genome shotgun (WGS) entry which is preliminary data.</text>
</comment>
<dbReference type="PANTHER" id="PTHR47804:SF3">
    <property type="entry name" value="PROTEIN BRE4"/>
    <property type="match status" value="1"/>
</dbReference>
<feature type="transmembrane region" description="Helical" evidence="5">
    <location>
        <begin position="138"/>
        <end position="157"/>
    </location>
</feature>
<dbReference type="Proteomes" id="UP000612746">
    <property type="component" value="Unassembled WGS sequence"/>
</dbReference>
<dbReference type="AlphaFoldDB" id="A0A8H7UAP7"/>
<keyword evidence="9" id="KW-1185">Reference proteome</keyword>
<evidence type="ECO:0000256" key="5">
    <source>
        <dbReference type="SAM" id="Phobius"/>
    </source>
</evidence>
<accession>A0A8H7UAP7</accession>
<dbReference type="Pfam" id="PF13515">
    <property type="entry name" value="FUSC_2"/>
    <property type="match status" value="1"/>
</dbReference>
<feature type="transmembrane region" description="Helical" evidence="5">
    <location>
        <begin position="163"/>
        <end position="188"/>
    </location>
</feature>
<feature type="domain" description="Integral membrane bound transporter" evidence="7">
    <location>
        <begin position="621"/>
        <end position="747"/>
    </location>
</feature>
<keyword evidence="4 5" id="KW-0472">Membrane</keyword>
<keyword evidence="3 5" id="KW-1133">Transmembrane helix</keyword>
<feature type="transmembrane region" description="Helical" evidence="5">
    <location>
        <begin position="597"/>
        <end position="616"/>
    </location>
</feature>
<feature type="transmembrane region" description="Helical" evidence="5">
    <location>
        <begin position="677"/>
        <end position="695"/>
    </location>
</feature>
<feature type="transmembrane region" description="Helical" evidence="5">
    <location>
        <begin position="628"/>
        <end position="648"/>
    </location>
</feature>
<evidence type="ECO:0000313" key="9">
    <source>
        <dbReference type="Proteomes" id="UP000612746"/>
    </source>
</evidence>
<dbReference type="PRINTS" id="PR02047">
    <property type="entry name" value="BREFELDNASP4"/>
</dbReference>
<proteinExistence type="predicted"/>
<reference evidence="8" key="1">
    <citation type="submission" date="2020-12" db="EMBL/GenBank/DDBJ databases">
        <title>Metabolic potential, ecology and presence of endohyphal bacteria is reflected in genomic diversity of Mucoromycotina.</title>
        <authorList>
            <person name="Muszewska A."/>
            <person name="Okrasinska A."/>
            <person name="Steczkiewicz K."/>
            <person name="Drgas O."/>
            <person name="Orlowska M."/>
            <person name="Perlinska-Lenart U."/>
            <person name="Aleksandrzak-Piekarczyk T."/>
            <person name="Szatraj K."/>
            <person name="Zielenkiewicz U."/>
            <person name="Pilsyk S."/>
            <person name="Malc E."/>
            <person name="Mieczkowski P."/>
            <person name="Kruszewska J.S."/>
            <person name="Biernat P."/>
            <person name="Pawlowska J."/>
        </authorList>
    </citation>
    <scope>NUCLEOTIDE SEQUENCE</scope>
    <source>
        <strain evidence="8">WA0000051536</strain>
    </source>
</reference>
<feature type="transmembrane region" description="Helical" evidence="5">
    <location>
        <begin position="702"/>
        <end position="718"/>
    </location>
</feature>
<dbReference type="InterPro" id="IPR052430">
    <property type="entry name" value="IVT-Associated"/>
</dbReference>
<feature type="transmembrane region" description="Helical" evidence="5">
    <location>
        <begin position="114"/>
        <end position="131"/>
    </location>
</feature>
<protein>
    <recommendedName>
        <fullName evidence="10">ER transporter 6TM N-terminal domain-containing protein</fullName>
    </recommendedName>
</protein>
<evidence type="ECO:0000259" key="6">
    <source>
        <dbReference type="Pfam" id="PF10337"/>
    </source>
</evidence>
<dbReference type="InterPro" id="IPR023244">
    <property type="entry name" value="Brefeldin_A-sensitivity_4"/>
</dbReference>
<evidence type="ECO:0000256" key="3">
    <source>
        <dbReference type="ARBA" id="ARBA00022989"/>
    </source>
</evidence>
<keyword evidence="2 5" id="KW-0812">Transmembrane</keyword>
<sequence length="1015" mass="115523">MKSKLNDIYKEWFIQKRSLWKKVLKATLGYEICSILCLVPKVAAAMGPVSYLLPLGSLFFHAGTTIGCQIEQIWLSFCMMLMSAIWCGIIGYLITLYNQARIIYGVPLYDNGGSVIAAIAYFISIFIIAYYRLKYPRLFTPSLQAFVLVFFTLTKQLDATSYNILMLLTIVYPTLIGGGIALTVNLLIWPETAAKAFEESLYNAFYSTRLVLSSIENEFMLEEVAENTSSDITAMKKAKVKLQADMSSLRKAASEAKYELIVSHFSASWFKSTTESLEKMASILASTTLAVEQERKVVLTSKIASQLGAARSNDRHLGVPATVLTIDSEDSLREQHLRRRRSAASREYLTHPNSPYSTVQRIDYKLLPVIQQSISPHVNTFLSICCKCFCAIQYRLTKAKIFTSHAELMNYIDDDQFLSSCTSNDLQDLMSTALDEFKKVEAIIQDGIDKHNTHPREEHYLVYTLVFTLLECGHEILKLDRYTKELVSKRTKYPRIWIPKVTFKKLLTKTSRLTKGSTSPATQAIMENQDIVVLPDMRRTASRMRQDPETVNTEKDDDMDDVEGVYEVPLQNAPGRYWWNRAMLSITRWFQYGPTQYAMKFAISMTILALPAWLPVPGLNAWYNQNHGQWALLSGMVISNFTIGSTLVQSFYRTVATVIGAVWGFIALLAAHQTNPYVLAVMVLIFALPFWFVFLGSKYPRIGLISLLTLVVVVNTGYSDPYNESTFEVVWKRTVTAIIAVFVVMVINYLFWPMWAREEMRKQLALLIMDTGIYYFQVASLACHDNTTSKRWQITYDETEKASKNLQKRLDTVGELFGLSASEPRLTKAPFPRDIYASIIDHERNILFWISHMKRSQRKQLTNIVAHTKVFISEGIRDKIMTQINPYRREMAAAVHLYLFTLAGSLRNKNALPASLPSAEVARQHLQEHLADIWLQVQKGEVLARDVVEEEDISNTRSKPIISGALPYGESQMYWQSYAAGPVQVVVEQETMGELIIKLMGQHVFRVAEKDWARM</sequence>
<evidence type="ECO:0000256" key="1">
    <source>
        <dbReference type="ARBA" id="ARBA00004141"/>
    </source>
</evidence>
<gene>
    <name evidence="8" type="ORF">INT44_001734</name>
</gene>
<dbReference type="EMBL" id="JAEPRA010000011">
    <property type="protein sequence ID" value="KAG2178581.1"/>
    <property type="molecule type" value="Genomic_DNA"/>
</dbReference>
<feature type="transmembrane region" description="Helical" evidence="5">
    <location>
        <begin position="730"/>
        <end position="752"/>
    </location>
</feature>
<feature type="transmembrane region" description="Helical" evidence="5">
    <location>
        <begin position="73"/>
        <end position="94"/>
    </location>
</feature>
<feature type="domain" description="Putative ER transporter 6TM N-terminal" evidence="6">
    <location>
        <begin position="107"/>
        <end position="314"/>
    </location>
</feature>
<dbReference type="PANTHER" id="PTHR47804">
    <property type="entry name" value="60S RIBOSOMAL PROTEIN L19"/>
    <property type="match status" value="1"/>
</dbReference>
<organism evidence="8 9">
    <name type="scientific">Umbelopsis vinacea</name>
    <dbReference type="NCBI Taxonomy" id="44442"/>
    <lineage>
        <taxon>Eukaryota</taxon>
        <taxon>Fungi</taxon>
        <taxon>Fungi incertae sedis</taxon>
        <taxon>Mucoromycota</taxon>
        <taxon>Mucoromycotina</taxon>
        <taxon>Umbelopsidomycetes</taxon>
        <taxon>Umbelopsidales</taxon>
        <taxon>Umbelopsidaceae</taxon>
        <taxon>Umbelopsis</taxon>
    </lineage>
</organism>
<dbReference type="GO" id="GO:0016020">
    <property type="term" value="C:membrane"/>
    <property type="evidence" value="ECO:0007669"/>
    <property type="project" value="UniProtKB-SubCell"/>
</dbReference>
<evidence type="ECO:0000256" key="2">
    <source>
        <dbReference type="ARBA" id="ARBA00022692"/>
    </source>
</evidence>
<evidence type="ECO:0000256" key="4">
    <source>
        <dbReference type="ARBA" id="ARBA00023136"/>
    </source>
</evidence>
<evidence type="ECO:0000313" key="8">
    <source>
        <dbReference type="EMBL" id="KAG2178581.1"/>
    </source>
</evidence>
<dbReference type="OrthoDB" id="68611at2759"/>
<dbReference type="InterPro" id="IPR018823">
    <property type="entry name" value="ArAE_2_N"/>
</dbReference>
<evidence type="ECO:0000259" key="7">
    <source>
        <dbReference type="Pfam" id="PF13515"/>
    </source>
</evidence>
<name>A0A8H7UAP7_9FUNG</name>
<feature type="transmembrane region" description="Helical" evidence="5">
    <location>
        <begin position="655"/>
        <end position="671"/>
    </location>
</feature>